<evidence type="ECO:0000256" key="4">
    <source>
        <dbReference type="ARBA" id="ARBA00023143"/>
    </source>
</evidence>
<dbReference type="Pfam" id="PF00460">
    <property type="entry name" value="Flg_bb_rod"/>
    <property type="match status" value="1"/>
</dbReference>
<keyword evidence="9" id="KW-1185">Reference proteome</keyword>
<organism evidence="8 9">
    <name type="scientific">Anaeromicropila populeti</name>
    <dbReference type="NCBI Taxonomy" id="37658"/>
    <lineage>
        <taxon>Bacteria</taxon>
        <taxon>Bacillati</taxon>
        <taxon>Bacillota</taxon>
        <taxon>Clostridia</taxon>
        <taxon>Lachnospirales</taxon>
        <taxon>Lachnospiraceae</taxon>
        <taxon>Anaeromicropila</taxon>
    </lineage>
</organism>
<evidence type="ECO:0000256" key="1">
    <source>
        <dbReference type="ARBA" id="ARBA00004117"/>
    </source>
</evidence>
<dbReference type="STRING" id="37658.SAMN05661086_02819"/>
<comment type="function">
    <text evidence="5 6">Structural component of flagellum, the bacterial motility apparatus. Part of the rod structure of flagellar basal body.</text>
</comment>
<dbReference type="PIRSF" id="PIRSF002889">
    <property type="entry name" value="Rod_FlgB"/>
    <property type="match status" value="1"/>
</dbReference>
<comment type="subunit">
    <text evidence="6">The basal body constitutes a major portion of the flagellar organelle and consists of a number of rings mounted on a central rod.</text>
</comment>
<proteinExistence type="inferred from homology"/>
<evidence type="ECO:0000256" key="3">
    <source>
        <dbReference type="ARBA" id="ARBA00014376"/>
    </source>
</evidence>
<sequence length="129" mass="14478">MVSSDMFSYVNVLGQAASANWSRMEVLNNNIANASTPNYKRKDVQFESYLLAEVAGGDSLDENIKNIDLSTINATTYIDQSNLSYRYDGNNVNIETENAELAKAQIRYQTLLDSMTNEYSRIRTALTKS</sequence>
<dbReference type="Proteomes" id="UP000199659">
    <property type="component" value="Unassembled WGS sequence"/>
</dbReference>
<dbReference type="PANTHER" id="PTHR30435:SF19">
    <property type="entry name" value="FLAGELLAR BASAL-BODY ROD PROTEIN FLGG"/>
    <property type="match status" value="1"/>
</dbReference>
<evidence type="ECO:0000259" key="7">
    <source>
        <dbReference type="Pfam" id="PF00460"/>
    </source>
</evidence>
<evidence type="ECO:0000313" key="9">
    <source>
        <dbReference type="Proteomes" id="UP000199659"/>
    </source>
</evidence>
<keyword evidence="4 6" id="KW-0975">Bacterial flagellum</keyword>
<keyword evidence="8" id="KW-0282">Flagellum</keyword>
<evidence type="ECO:0000256" key="2">
    <source>
        <dbReference type="ARBA" id="ARBA00009677"/>
    </source>
</evidence>
<evidence type="ECO:0000256" key="5">
    <source>
        <dbReference type="ARBA" id="ARBA00024934"/>
    </source>
</evidence>
<dbReference type="InterPro" id="IPR006300">
    <property type="entry name" value="FlgB"/>
</dbReference>
<comment type="subcellular location">
    <subcellularLocation>
        <location evidence="1 6">Bacterial flagellum basal body</location>
    </subcellularLocation>
</comment>
<dbReference type="GO" id="GO:0030694">
    <property type="term" value="C:bacterial-type flagellum basal body, rod"/>
    <property type="evidence" value="ECO:0007669"/>
    <property type="project" value="InterPro"/>
</dbReference>
<dbReference type="PANTHER" id="PTHR30435">
    <property type="entry name" value="FLAGELLAR PROTEIN"/>
    <property type="match status" value="1"/>
</dbReference>
<dbReference type="GO" id="GO:0071978">
    <property type="term" value="P:bacterial-type flagellum-dependent swarming motility"/>
    <property type="evidence" value="ECO:0007669"/>
    <property type="project" value="TreeGrafter"/>
</dbReference>
<keyword evidence="8" id="KW-0969">Cilium</keyword>
<dbReference type="EMBL" id="FOYZ01000011">
    <property type="protein sequence ID" value="SFR95800.1"/>
    <property type="molecule type" value="Genomic_DNA"/>
</dbReference>
<name>A0A1I6KXY9_9FIRM</name>
<dbReference type="AlphaFoldDB" id="A0A1I6KXY9"/>
<evidence type="ECO:0000256" key="6">
    <source>
        <dbReference type="PIRNR" id="PIRNR002889"/>
    </source>
</evidence>
<gene>
    <name evidence="8" type="ORF">SAMN05661086_02819</name>
</gene>
<keyword evidence="8" id="KW-0966">Cell projection</keyword>
<accession>A0A1I6KXY9</accession>
<dbReference type="InterPro" id="IPR001444">
    <property type="entry name" value="Flag_bb_rod_N"/>
</dbReference>
<feature type="domain" description="Flagellar basal body rod protein N-terminal" evidence="7">
    <location>
        <begin position="12"/>
        <end position="40"/>
    </location>
</feature>
<comment type="similarity">
    <text evidence="2 6">Belongs to the flagella basal body rod proteins family.</text>
</comment>
<protein>
    <recommendedName>
        <fullName evidence="3 6">Flagellar basal body rod protein FlgB</fullName>
    </recommendedName>
</protein>
<dbReference type="NCBIfam" id="TIGR01396">
    <property type="entry name" value="FlgB"/>
    <property type="match status" value="1"/>
</dbReference>
<evidence type="ECO:0000313" key="8">
    <source>
        <dbReference type="EMBL" id="SFR95800.1"/>
    </source>
</evidence>
<reference evidence="8 9" key="1">
    <citation type="submission" date="2016-10" db="EMBL/GenBank/DDBJ databases">
        <authorList>
            <person name="de Groot N.N."/>
        </authorList>
    </citation>
    <scope>NUCLEOTIDE SEQUENCE [LARGE SCALE GENOMIC DNA]</scope>
    <source>
        <strain evidence="8 9">743A</strain>
    </source>
</reference>